<sequence>MYKIAVVGDYDSIYGFATLGLEICPAGNREEVRNTLRRLAEEDYGIIYITEAAAIGVESDLEALRERMLPAVIQIPGVSGNTGAGVQGVRRTVEQAVGSDILFGGVS</sequence>
<dbReference type="EMBL" id="DWUU01000048">
    <property type="protein sequence ID" value="HJD42975.1"/>
    <property type="molecule type" value="Genomic_DNA"/>
</dbReference>
<dbReference type="NCBIfam" id="NF002384">
    <property type="entry name" value="PRK01395.1"/>
    <property type="match status" value="1"/>
</dbReference>
<protein>
    <submittedName>
        <fullName evidence="4">V-type ATP synthase subunit F</fullName>
    </submittedName>
</protein>
<reference evidence="4" key="2">
    <citation type="submission" date="2021-04" db="EMBL/GenBank/DDBJ databases">
        <authorList>
            <person name="Gilroy R."/>
        </authorList>
    </citation>
    <scope>NUCLEOTIDE SEQUENCE</scope>
    <source>
        <strain evidence="4">ChiBcec15-3976</strain>
    </source>
</reference>
<dbReference type="Proteomes" id="UP000823909">
    <property type="component" value="Unassembled WGS sequence"/>
</dbReference>
<evidence type="ECO:0000313" key="4">
    <source>
        <dbReference type="EMBL" id="HJD42975.1"/>
    </source>
</evidence>
<dbReference type="InterPro" id="IPR036906">
    <property type="entry name" value="ATPase_V1_fsu_sf"/>
</dbReference>
<comment type="caution">
    <text evidence="4">The sequence shown here is derived from an EMBL/GenBank/DDBJ whole genome shotgun (WGS) entry which is preliminary data.</text>
</comment>
<keyword evidence="2" id="KW-0813">Transport</keyword>
<dbReference type="Gene3D" id="3.40.50.10580">
    <property type="entry name" value="ATPase, V1 complex, subunit F"/>
    <property type="match status" value="1"/>
</dbReference>
<organism evidence="4 5">
    <name type="scientific">Candidatus Mediterraneibacter quadrami</name>
    <dbReference type="NCBI Taxonomy" id="2838684"/>
    <lineage>
        <taxon>Bacteria</taxon>
        <taxon>Bacillati</taxon>
        <taxon>Bacillota</taxon>
        <taxon>Clostridia</taxon>
        <taxon>Lachnospirales</taxon>
        <taxon>Lachnospiraceae</taxon>
        <taxon>Mediterraneibacter</taxon>
    </lineage>
</organism>
<accession>A0A9D2U6X6</accession>
<evidence type="ECO:0000256" key="1">
    <source>
        <dbReference type="ARBA" id="ARBA00010148"/>
    </source>
</evidence>
<evidence type="ECO:0000256" key="3">
    <source>
        <dbReference type="ARBA" id="ARBA00023065"/>
    </source>
</evidence>
<dbReference type="Pfam" id="PF01990">
    <property type="entry name" value="ATP-synt_F"/>
    <property type="match status" value="1"/>
</dbReference>
<keyword evidence="3" id="KW-0406">Ion transport</keyword>
<gene>
    <name evidence="4" type="ORF">H9910_08215</name>
</gene>
<evidence type="ECO:0000313" key="5">
    <source>
        <dbReference type="Proteomes" id="UP000823909"/>
    </source>
</evidence>
<dbReference type="InterPro" id="IPR008218">
    <property type="entry name" value="ATPase_V1-cplx_f_g_su"/>
</dbReference>
<dbReference type="AlphaFoldDB" id="A0A9D2U6X6"/>
<reference evidence="4" key="1">
    <citation type="journal article" date="2021" name="PeerJ">
        <title>Extensive microbial diversity within the chicken gut microbiome revealed by metagenomics and culture.</title>
        <authorList>
            <person name="Gilroy R."/>
            <person name="Ravi A."/>
            <person name="Getino M."/>
            <person name="Pursley I."/>
            <person name="Horton D.L."/>
            <person name="Alikhan N.F."/>
            <person name="Baker D."/>
            <person name="Gharbi K."/>
            <person name="Hall N."/>
            <person name="Watson M."/>
            <person name="Adriaenssens E.M."/>
            <person name="Foster-Nyarko E."/>
            <person name="Jarju S."/>
            <person name="Secka A."/>
            <person name="Antonio M."/>
            <person name="Oren A."/>
            <person name="Chaudhuri R.R."/>
            <person name="La Ragione R."/>
            <person name="Hildebrand F."/>
            <person name="Pallen M.J."/>
        </authorList>
    </citation>
    <scope>NUCLEOTIDE SEQUENCE</scope>
    <source>
        <strain evidence="4">ChiBcec15-3976</strain>
    </source>
</reference>
<proteinExistence type="inferred from homology"/>
<dbReference type="SUPFAM" id="SSF159468">
    <property type="entry name" value="AtpF-like"/>
    <property type="match status" value="1"/>
</dbReference>
<dbReference type="GO" id="GO:0046961">
    <property type="term" value="F:proton-transporting ATPase activity, rotational mechanism"/>
    <property type="evidence" value="ECO:0007669"/>
    <property type="project" value="InterPro"/>
</dbReference>
<name>A0A9D2U6X6_9FIRM</name>
<evidence type="ECO:0000256" key="2">
    <source>
        <dbReference type="ARBA" id="ARBA00022448"/>
    </source>
</evidence>
<comment type="similarity">
    <text evidence="1">Belongs to the V-ATPase F subunit family.</text>
</comment>